<dbReference type="PANTHER" id="PTHR43848">
    <property type="entry name" value="PUTRESCINE TRANSPORT SYSTEM PERMEASE PROTEIN POTI"/>
    <property type="match status" value="1"/>
</dbReference>
<feature type="transmembrane region" description="Helical" evidence="8">
    <location>
        <begin position="59"/>
        <end position="83"/>
    </location>
</feature>
<dbReference type="PANTHER" id="PTHR43848:SF2">
    <property type="entry name" value="PUTRESCINE TRANSPORT SYSTEM PERMEASE PROTEIN POTI"/>
    <property type="match status" value="1"/>
</dbReference>
<comment type="caution">
    <text evidence="10">The sequence shown here is derived from an EMBL/GenBank/DDBJ whole genome shotgun (WGS) entry which is preliminary data.</text>
</comment>
<dbReference type="GO" id="GO:0005886">
    <property type="term" value="C:plasma membrane"/>
    <property type="evidence" value="ECO:0007669"/>
    <property type="project" value="UniProtKB-SubCell"/>
</dbReference>
<evidence type="ECO:0000313" key="10">
    <source>
        <dbReference type="EMBL" id="TDW26040.1"/>
    </source>
</evidence>
<dbReference type="InterPro" id="IPR051789">
    <property type="entry name" value="Bact_Polyamine_Transport"/>
</dbReference>
<accession>A0A4R8AC18</accession>
<keyword evidence="7 8" id="KW-0472">Membrane</keyword>
<dbReference type="Gene3D" id="3.40.190.10">
    <property type="entry name" value="Periplasmic binding protein-like II"/>
    <property type="match status" value="2"/>
</dbReference>
<comment type="subcellular location">
    <subcellularLocation>
        <location evidence="1 8">Cell membrane</location>
        <topology evidence="1 8">Multi-pass membrane protein</topology>
    </subcellularLocation>
</comment>
<keyword evidence="5 8" id="KW-0812">Transmembrane</keyword>
<evidence type="ECO:0000256" key="4">
    <source>
        <dbReference type="ARBA" id="ARBA00022475"/>
    </source>
</evidence>
<gene>
    <name evidence="10" type="ORF">EDD63_10261</name>
</gene>
<proteinExistence type="inferred from homology"/>
<feature type="transmembrane region" description="Helical" evidence="8">
    <location>
        <begin position="227"/>
        <end position="251"/>
    </location>
</feature>
<dbReference type="Pfam" id="PF13416">
    <property type="entry name" value="SBP_bac_8"/>
    <property type="match status" value="1"/>
</dbReference>
<dbReference type="AlphaFoldDB" id="A0A4R8AC18"/>
<dbReference type="GO" id="GO:0019808">
    <property type="term" value="F:polyamine binding"/>
    <property type="evidence" value="ECO:0007669"/>
    <property type="project" value="InterPro"/>
</dbReference>
<dbReference type="EMBL" id="SODD01000002">
    <property type="protein sequence ID" value="TDW26040.1"/>
    <property type="molecule type" value="Genomic_DNA"/>
</dbReference>
<dbReference type="InterPro" id="IPR000515">
    <property type="entry name" value="MetI-like"/>
</dbReference>
<name>A0A4R8AC18_9FIRM</name>
<dbReference type="InterPro" id="IPR006059">
    <property type="entry name" value="SBP"/>
</dbReference>
<keyword evidence="11" id="KW-1185">Reference proteome</keyword>
<dbReference type="Gene3D" id="1.10.3720.10">
    <property type="entry name" value="MetI-like"/>
    <property type="match status" value="1"/>
</dbReference>
<feature type="transmembrane region" description="Helical" evidence="8">
    <location>
        <begin position="9"/>
        <end position="30"/>
    </location>
</feature>
<evidence type="ECO:0000256" key="6">
    <source>
        <dbReference type="ARBA" id="ARBA00022989"/>
    </source>
</evidence>
<feature type="transmembrane region" description="Helical" evidence="8">
    <location>
        <begin position="104"/>
        <end position="122"/>
    </location>
</feature>
<evidence type="ECO:0000256" key="1">
    <source>
        <dbReference type="ARBA" id="ARBA00004651"/>
    </source>
</evidence>
<organism evidence="10 11">
    <name type="scientific">Breznakia blatticola</name>
    <dbReference type="NCBI Taxonomy" id="1754012"/>
    <lineage>
        <taxon>Bacteria</taxon>
        <taxon>Bacillati</taxon>
        <taxon>Bacillota</taxon>
        <taxon>Erysipelotrichia</taxon>
        <taxon>Erysipelotrichales</taxon>
        <taxon>Erysipelotrichaceae</taxon>
        <taxon>Breznakia</taxon>
    </lineage>
</organism>
<dbReference type="SUPFAM" id="SSF53850">
    <property type="entry name" value="Periplasmic binding protein-like II"/>
    <property type="match status" value="1"/>
</dbReference>
<sequence>MKEKYGSKVFLGLLMVFFYLPILYMIVFSFNGSKSLSKFTGFSLRWYEQMFANKSMIEAIYYTVVIAILATIISTVVGTLASIGLSKSKKVLKTYVEQINNLPIMNPEIVTAIGLMLFFTTMKIEKGFITLLLAHIAFCIPYVMLSVSPRLRRLDPNLANAAMDLGATPSYALRKVIIPQLMPGIVAGALIAFTMSFDDFIISYFVSGNGIKNISILVYTMSKRINPSINALSTIIVVIITIVLIVVNLMSMKKTKTNKTGQRIGLAVVAACVGLTIFGLQKLRSNTGGDFDPIETYGCDTLNVFNAGEYIGEDTIAKFEKKYNVHVNYSLFASNEEMYTKLLSGESYDVLVPSDYMIEQLMQEDRLQKINLDHIKNYDALSPMVTGLDYDPKNEYSIPYFWGSVGIMYNKNKVSQEDLETEGFGILQNPKYKGRIFVYDSERDSFMMALKHLGYSMNTSNLDEINEAYEWLRDIRANDPVFVTDEVIDGMINGEKDIAVVYSGDATYIQMENPDMAYYEPLEGTNIWSDAMVIPKNSACPLLAEAYIDFNLDETIAYENSEYVGYTSSVQSVMDDLIAGEFKDLPSYLPRSGYDKDEIFKYNPKIRKVISELWVKVKAK</sequence>
<evidence type="ECO:0000256" key="7">
    <source>
        <dbReference type="ARBA" id="ARBA00023136"/>
    </source>
</evidence>
<dbReference type="Pfam" id="PF00528">
    <property type="entry name" value="BPD_transp_1"/>
    <property type="match status" value="1"/>
</dbReference>
<keyword evidence="4" id="KW-1003">Cell membrane</keyword>
<dbReference type="Proteomes" id="UP000294743">
    <property type="component" value="Unassembled WGS sequence"/>
</dbReference>
<protein>
    <submittedName>
        <fullName evidence="10">Spermidine/putrescine transport system permease protein</fullName>
    </submittedName>
</protein>
<dbReference type="GO" id="GO:0042597">
    <property type="term" value="C:periplasmic space"/>
    <property type="evidence" value="ECO:0007669"/>
    <property type="project" value="InterPro"/>
</dbReference>
<evidence type="ECO:0000313" key="11">
    <source>
        <dbReference type="Proteomes" id="UP000294743"/>
    </source>
</evidence>
<dbReference type="InterPro" id="IPR001188">
    <property type="entry name" value="Sperm_putr-bd"/>
</dbReference>
<comment type="similarity">
    <text evidence="2">Belongs to the binding-protein-dependent transport system permease family. CysTW subfamily.</text>
</comment>
<feature type="domain" description="ABC transmembrane type-1" evidence="9">
    <location>
        <begin position="60"/>
        <end position="251"/>
    </location>
</feature>
<evidence type="ECO:0000256" key="2">
    <source>
        <dbReference type="ARBA" id="ARBA00007069"/>
    </source>
</evidence>
<keyword evidence="6 8" id="KW-1133">Transmembrane helix</keyword>
<dbReference type="InterPro" id="IPR035906">
    <property type="entry name" value="MetI-like_sf"/>
</dbReference>
<dbReference type="CDD" id="cd13663">
    <property type="entry name" value="PBP2_PotD_PotF_like_2"/>
    <property type="match status" value="1"/>
</dbReference>
<evidence type="ECO:0000256" key="3">
    <source>
        <dbReference type="ARBA" id="ARBA00022448"/>
    </source>
</evidence>
<feature type="transmembrane region" description="Helical" evidence="8">
    <location>
        <begin position="263"/>
        <end position="280"/>
    </location>
</feature>
<dbReference type="GO" id="GO:0055085">
    <property type="term" value="P:transmembrane transport"/>
    <property type="evidence" value="ECO:0007669"/>
    <property type="project" value="InterPro"/>
</dbReference>
<evidence type="ECO:0000256" key="5">
    <source>
        <dbReference type="ARBA" id="ARBA00022692"/>
    </source>
</evidence>
<keyword evidence="3 8" id="KW-0813">Transport</keyword>
<dbReference type="SUPFAM" id="SSF161098">
    <property type="entry name" value="MetI-like"/>
    <property type="match status" value="1"/>
</dbReference>
<dbReference type="PROSITE" id="PS50928">
    <property type="entry name" value="ABC_TM1"/>
    <property type="match status" value="1"/>
</dbReference>
<dbReference type="RefSeq" id="WP_134167611.1">
    <property type="nucleotide sequence ID" value="NZ_SODD01000002.1"/>
</dbReference>
<evidence type="ECO:0000256" key="8">
    <source>
        <dbReference type="RuleBase" id="RU363032"/>
    </source>
</evidence>
<dbReference type="OrthoDB" id="9769319at2"/>
<reference evidence="10 11" key="1">
    <citation type="submission" date="2019-03" db="EMBL/GenBank/DDBJ databases">
        <title>Genomic Encyclopedia of Type Strains, Phase IV (KMG-IV): sequencing the most valuable type-strain genomes for metagenomic binning, comparative biology and taxonomic classification.</title>
        <authorList>
            <person name="Goeker M."/>
        </authorList>
    </citation>
    <scope>NUCLEOTIDE SEQUENCE [LARGE SCALE GENOMIC DNA]</scope>
    <source>
        <strain evidence="10 11">DSM 28867</strain>
    </source>
</reference>
<dbReference type="GO" id="GO:0015846">
    <property type="term" value="P:polyamine transport"/>
    <property type="evidence" value="ECO:0007669"/>
    <property type="project" value="InterPro"/>
</dbReference>
<dbReference type="PRINTS" id="PR00909">
    <property type="entry name" value="SPERMDNBNDNG"/>
</dbReference>
<dbReference type="CDD" id="cd06261">
    <property type="entry name" value="TM_PBP2"/>
    <property type="match status" value="1"/>
</dbReference>
<evidence type="ECO:0000259" key="9">
    <source>
        <dbReference type="PROSITE" id="PS50928"/>
    </source>
</evidence>
<feature type="transmembrane region" description="Helical" evidence="8">
    <location>
        <begin position="128"/>
        <end position="145"/>
    </location>
</feature>